<sequence>METKMSKLKSTHNGMPAVIFKLSDYYVVMAEECRYTIIGKFVWTRPNIECIRSIFVEKISLKGDVKIGAYDFCMIFIDVTNDDDCKMIWFKRSIEIDGTVMWLKKWTPDYRPEKDSPIVRVWV</sequence>
<dbReference type="InterPro" id="IPR025558">
    <property type="entry name" value="DUF4283"/>
</dbReference>
<gene>
    <name evidence="2" type="ORF">R3W88_019547</name>
</gene>
<evidence type="ECO:0000259" key="1">
    <source>
        <dbReference type="Pfam" id="PF14111"/>
    </source>
</evidence>
<dbReference type="Pfam" id="PF14111">
    <property type="entry name" value="DUF4283"/>
    <property type="match status" value="1"/>
</dbReference>
<evidence type="ECO:0000313" key="3">
    <source>
        <dbReference type="Proteomes" id="UP001311915"/>
    </source>
</evidence>
<dbReference type="Proteomes" id="UP001311915">
    <property type="component" value="Unassembled WGS sequence"/>
</dbReference>
<keyword evidence="3" id="KW-1185">Reference proteome</keyword>
<dbReference type="EMBL" id="JAWPEI010000010">
    <property type="protein sequence ID" value="KAK4713640.1"/>
    <property type="molecule type" value="Genomic_DNA"/>
</dbReference>
<feature type="domain" description="DUF4283" evidence="1">
    <location>
        <begin position="30"/>
        <end position="113"/>
    </location>
</feature>
<organism evidence="2 3">
    <name type="scientific">Solanum pinnatisectum</name>
    <name type="common">tansyleaf nightshade</name>
    <dbReference type="NCBI Taxonomy" id="50273"/>
    <lineage>
        <taxon>Eukaryota</taxon>
        <taxon>Viridiplantae</taxon>
        <taxon>Streptophyta</taxon>
        <taxon>Embryophyta</taxon>
        <taxon>Tracheophyta</taxon>
        <taxon>Spermatophyta</taxon>
        <taxon>Magnoliopsida</taxon>
        <taxon>eudicotyledons</taxon>
        <taxon>Gunneridae</taxon>
        <taxon>Pentapetalae</taxon>
        <taxon>asterids</taxon>
        <taxon>lamiids</taxon>
        <taxon>Solanales</taxon>
        <taxon>Solanaceae</taxon>
        <taxon>Solanoideae</taxon>
        <taxon>Solaneae</taxon>
        <taxon>Solanum</taxon>
    </lineage>
</organism>
<dbReference type="PANTHER" id="PTHR31286:SF164">
    <property type="entry name" value="ZINC FINGER, CCHC-TYPE"/>
    <property type="match status" value="1"/>
</dbReference>
<evidence type="ECO:0000313" key="2">
    <source>
        <dbReference type="EMBL" id="KAK4713640.1"/>
    </source>
</evidence>
<protein>
    <recommendedName>
        <fullName evidence="1">DUF4283 domain-containing protein</fullName>
    </recommendedName>
</protein>
<name>A0AAV9KLY9_9SOLN</name>
<accession>A0AAV9KLY9</accession>
<comment type="caution">
    <text evidence="2">The sequence shown here is derived from an EMBL/GenBank/DDBJ whole genome shotgun (WGS) entry which is preliminary data.</text>
</comment>
<dbReference type="InterPro" id="IPR040256">
    <property type="entry name" value="At4g02000-like"/>
</dbReference>
<dbReference type="AlphaFoldDB" id="A0AAV9KLY9"/>
<dbReference type="PANTHER" id="PTHR31286">
    <property type="entry name" value="GLYCINE-RICH CELL WALL STRUCTURAL PROTEIN 1.8-LIKE"/>
    <property type="match status" value="1"/>
</dbReference>
<proteinExistence type="predicted"/>
<reference evidence="2 3" key="1">
    <citation type="submission" date="2023-10" db="EMBL/GenBank/DDBJ databases">
        <title>Genome-Wide Identification Analysis in wild type Solanum Pinnatisectum Reveals Some Genes Defensing Phytophthora Infestans.</title>
        <authorList>
            <person name="Sun C."/>
        </authorList>
    </citation>
    <scope>NUCLEOTIDE SEQUENCE [LARGE SCALE GENOMIC DNA]</scope>
    <source>
        <strain evidence="2">LQN</strain>
        <tissue evidence="2">Leaf</tissue>
    </source>
</reference>